<dbReference type="PANTHER" id="PTHR13114:SF7">
    <property type="entry name" value="MEDIATOR OF RNA POLYMERASE II TRANSCRIPTION SUBUNIT 17"/>
    <property type="match status" value="1"/>
</dbReference>
<name>A0AAX6MJR2_9PEZI</name>
<evidence type="ECO:0000256" key="7">
    <source>
        <dbReference type="ARBA" id="ARBA00032014"/>
    </source>
</evidence>
<dbReference type="GO" id="GO:0016592">
    <property type="term" value="C:mediator complex"/>
    <property type="evidence" value="ECO:0007669"/>
    <property type="project" value="InterPro"/>
</dbReference>
<comment type="subcellular location">
    <subcellularLocation>
        <location evidence="1 8">Nucleus</location>
    </subcellularLocation>
</comment>
<feature type="region of interest" description="Disordered" evidence="9">
    <location>
        <begin position="47"/>
        <end position="70"/>
    </location>
</feature>
<protein>
    <recommendedName>
        <fullName evidence="3 8">Mediator of RNA polymerase II transcription subunit 17</fullName>
    </recommendedName>
    <alternativeName>
        <fullName evidence="7 8">Mediator complex subunit 17</fullName>
    </alternativeName>
</protein>
<dbReference type="Gene3D" id="6.10.250.2620">
    <property type="match status" value="1"/>
</dbReference>
<feature type="region of interest" description="Disordered" evidence="9">
    <location>
        <begin position="499"/>
        <end position="529"/>
    </location>
</feature>
<organism evidence="10 11">
    <name type="scientific">Daldinia eschscholtzii</name>
    <dbReference type="NCBI Taxonomy" id="292717"/>
    <lineage>
        <taxon>Eukaryota</taxon>
        <taxon>Fungi</taxon>
        <taxon>Dikarya</taxon>
        <taxon>Ascomycota</taxon>
        <taxon>Pezizomycotina</taxon>
        <taxon>Sordariomycetes</taxon>
        <taxon>Xylariomycetidae</taxon>
        <taxon>Xylariales</taxon>
        <taxon>Hypoxylaceae</taxon>
        <taxon>Daldinia</taxon>
    </lineage>
</organism>
<comment type="function">
    <text evidence="8">Component of the Mediator complex, a coactivator involved in the regulated transcription of nearly all RNA polymerase II-dependent genes. Mediator functions as a bridge to convey information from gene-specific regulatory proteins to the basal RNA polymerase II transcription machinery. Mediator is recruited to promoters by direct interactions with regulatory proteins and serves as a scaffold for the assembly of a functional preinitiation complex with RNA polymerase II and the general transcription factors.</text>
</comment>
<dbReference type="GO" id="GO:0003712">
    <property type="term" value="F:transcription coregulator activity"/>
    <property type="evidence" value="ECO:0007669"/>
    <property type="project" value="InterPro"/>
</dbReference>
<evidence type="ECO:0000313" key="11">
    <source>
        <dbReference type="Proteomes" id="UP001369815"/>
    </source>
</evidence>
<comment type="caution">
    <text evidence="10">The sequence shown here is derived from an EMBL/GenBank/DDBJ whole genome shotgun (WGS) entry which is preliminary data.</text>
</comment>
<keyword evidence="6 8" id="KW-0539">Nucleus</keyword>
<dbReference type="AlphaFoldDB" id="A0AAX6MJR2"/>
<dbReference type="EMBL" id="JBANMG010000006">
    <property type="protein sequence ID" value="KAK6952421.1"/>
    <property type="molecule type" value="Genomic_DNA"/>
</dbReference>
<evidence type="ECO:0000256" key="2">
    <source>
        <dbReference type="ARBA" id="ARBA00005635"/>
    </source>
</evidence>
<proteinExistence type="inferred from homology"/>
<dbReference type="PANTHER" id="PTHR13114">
    <property type="entry name" value="MEDIATOR OF RNA POLYMERASE II TRANSCRIPTION SUBUNIT 17"/>
    <property type="match status" value="1"/>
</dbReference>
<dbReference type="Proteomes" id="UP001369815">
    <property type="component" value="Unassembled WGS sequence"/>
</dbReference>
<comment type="similarity">
    <text evidence="2 8">Belongs to the Mediator complex subunit 17 family.</text>
</comment>
<keyword evidence="8" id="KW-0010">Activator</keyword>
<dbReference type="GO" id="GO:0070847">
    <property type="term" value="C:core mediator complex"/>
    <property type="evidence" value="ECO:0007669"/>
    <property type="project" value="TreeGrafter"/>
</dbReference>
<feature type="compositionally biased region" description="Basic and acidic residues" evidence="9">
    <location>
        <begin position="47"/>
        <end position="58"/>
    </location>
</feature>
<evidence type="ECO:0000256" key="6">
    <source>
        <dbReference type="ARBA" id="ARBA00023242"/>
    </source>
</evidence>
<evidence type="ECO:0000256" key="3">
    <source>
        <dbReference type="ARBA" id="ARBA00019610"/>
    </source>
</evidence>
<evidence type="ECO:0000313" key="10">
    <source>
        <dbReference type="EMBL" id="KAK6952421.1"/>
    </source>
</evidence>
<comment type="subunit">
    <text evidence="8">Component of the Mediator complex.</text>
</comment>
<keyword evidence="5 8" id="KW-0804">Transcription</keyword>
<feature type="compositionally biased region" description="Acidic residues" evidence="9">
    <location>
        <begin position="60"/>
        <end position="70"/>
    </location>
</feature>
<evidence type="ECO:0000256" key="4">
    <source>
        <dbReference type="ARBA" id="ARBA00023015"/>
    </source>
</evidence>
<gene>
    <name evidence="8" type="primary">MED17</name>
    <name evidence="10" type="ORF">Daesc_006958</name>
</gene>
<evidence type="ECO:0000256" key="5">
    <source>
        <dbReference type="ARBA" id="ARBA00023163"/>
    </source>
</evidence>
<reference evidence="10 11" key="1">
    <citation type="journal article" date="2024" name="Front Chem Biol">
        <title>Unveiling the potential of Daldinia eschscholtzii MFLUCC 19-0629 through bioactivity and bioinformatics studies for enhanced sustainable agriculture production.</title>
        <authorList>
            <person name="Brooks S."/>
            <person name="Weaver J.A."/>
            <person name="Klomchit A."/>
            <person name="Alharthi S.A."/>
            <person name="Onlamun T."/>
            <person name="Nurani R."/>
            <person name="Vong T.K."/>
            <person name="Alberti F."/>
            <person name="Greco C."/>
        </authorList>
    </citation>
    <scope>NUCLEOTIDE SEQUENCE [LARGE SCALE GENOMIC DNA]</scope>
    <source>
        <strain evidence="10">MFLUCC 19-0629</strain>
    </source>
</reference>
<sequence length="655" mass="73582">MASGSPFSLQPWPIGDKKPKNLGEFIARISVQSGGFRNVTEAKLREEIAAQEDGRVEAEGSSDEEEDEDAELKSVAVAREEFLKNIEVAHQSAMLSLDFVSLLLTKQDPRALSTLSPELRELVGIGTLGASKLHESNITEERRQDDIAVGTGWRLMGVNNMVDSVVAAAEKLEKEMQLEAKYWADVLAVSESDWAVCAMPQEKHTLGVRFGFAESAPEFRNSSIAPLIRNDDGTIRLGLARVGAGSQRIRLTLKKYGIIVDQSPLPRRIPDDAPLQDRVREARNTAFHQELWYEINREARTLLSSHVYSDSSSITWRQDSETELVFTLEDLGEPDDAHQRIVNSHRSCTAHYIYVQFLLFQGHRQNYYRRTTMAQLPPNRMQPPYAILRAVIANNEYFEDCKAMTDFLDDLVFTLKRAGISTATFKSTIQPLTPMLLQNNSTRRNAKTELNFIYYLMHRLESSFELAITPEAKIFVRARIIVGPYIQMHFVISLTSFPPQNSNPESSKDDTPMNEEVKNPLADIYPPTDPTREAYPNARDAIYYIQQATVRALAQKLAETTGEKLGRDDIYWTETANGPGVVDRDNRVALVGLKEDDDGCLILSLDGRWQEGKKTAKALSTWKAYRGDDKGDSIADAVLRVMQTYPQQQGEGAAD</sequence>
<evidence type="ECO:0000256" key="1">
    <source>
        <dbReference type="ARBA" id="ARBA00004123"/>
    </source>
</evidence>
<keyword evidence="11" id="KW-1185">Reference proteome</keyword>
<keyword evidence="4 8" id="KW-0805">Transcription regulation</keyword>
<dbReference type="GO" id="GO:0006357">
    <property type="term" value="P:regulation of transcription by RNA polymerase II"/>
    <property type="evidence" value="ECO:0007669"/>
    <property type="project" value="InterPro"/>
</dbReference>
<feature type="compositionally biased region" description="Basic and acidic residues" evidence="9">
    <location>
        <begin position="506"/>
        <end position="518"/>
    </location>
</feature>
<evidence type="ECO:0000256" key="9">
    <source>
        <dbReference type="SAM" id="MobiDB-lite"/>
    </source>
</evidence>
<dbReference type="InterPro" id="IPR019313">
    <property type="entry name" value="Mediator_Med17"/>
</dbReference>
<evidence type="ECO:0000256" key="8">
    <source>
        <dbReference type="RuleBase" id="RU364140"/>
    </source>
</evidence>
<dbReference type="Pfam" id="PF10156">
    <property type="entry name" value="Med17"/>
    <property type="match status" value="1"/>
</dbReference>
<accession>A0AAX6MJR2</accession>